<feature type="compositionally biased region" description="Basic and acidic residues" evidence="9">
    <location>
        <begin position="53"/>
        <end position="66"/>
    </location>
</feature>
<protein>
    <recommendedName>
        <fullName evidence="6">DNA mismatch repair protein</fullName>
    </recommendedName>
</protein>
<evidence type="ECO:0000256" key="5">
    <source>
        <dbReference type="ARBA" id="ARBA00023125"/>
    </source>
</evidence>
<feature type="compositionally biased region" description="Polar residues" evidence="9">
    <location>
        <begin position="127"/>
        <end position="137"/>
    </location>
</feature>
<dbReference type="InterPro" id="IPR007696">
    <property type="entry name" value="DNA_mismatch_repair_MutS_core"/>
</dbReference>
<evidence type="ECO:0000313" key="11">
    <source>
        <dbReference type="EMBL" id="CAA7264271.1"/>
    </source>
</evidence>
<comment type="caution">
    <text evidence="11">The sequence shown here is derived from an EMBL/GenBank/DDBJ whole genome shotgun (WGS) entry which is preliminary data.</text>
</comment>
<dbReference type="Gene3D" id="3.40.1170.10">
    <property type="entry name" value="DNA repair protein MutS, domain I"/>
    <property type="match status" value="1"/>
</dbReference>
<dbReference type="Pfam" id="PF00488">
    <property type="entry name" value="MutS_V"/>
    <property type="match status" value="1"/>
</dbReference>
<dbReference type="Gene3D" id="3.30.420.110">
    <property type="entry name" value="MutS, connector domain"/>
    <property type="match status" value="1"/>
</dbReference>
<dbReference type="Pfam" id="PF05190">
    <property type="entry name" value="MutS_IV"/>
    <property type="match status" value="1"/>
</dbReference>
<dbReference type="GO" id="GO:0030983">
    <property type="term" value="F:mismatched DNA binding"/>
    <property type="evidence" value="ECO:0007669"/>
    <property type="project" value="UniProtKB-UniRule"/>
</dbReference>
<keyword evidence="6 7" id="KW-0234">DNA repair</keyword>
<feature type="region of interest" description="Disordered" evidence="9">
    <location>
        <begin position="1"/>
        <end position="357"/>
    </location>
</feature>
<dbReference type="Proteomes" id="UP000467700">
    <property type="component" value="Unassembled WGS sequence"/>
</dbReference>
<evidence type="ECO:0000313" key="12">
    <source>
        <dbReference type="Proteomes" id="UP000467700"/>
    </source>
</evidence>
<feature type="compositionally biased region" description="Polar residues" evidence="9">
    <location>
        <begin position="94"/>
        <end position="109"/>
    </location>
</feature>
<dbReference type="PANTHER" id="PTHR11361">
    <property type="entry name" value="DNA MISMATCH REPAIR PROTEIN MUTS FAMILY MEMBER"/>
    <property type="match status" value="1"/>
</dbReference>
<dbReference type="InterPro" id="IPR017261">
    <property type="entry name" value="DNA_mismatch_repair_MutS/MSH"/>
</dbReference>
<dbReference type="InterPro" id="IPR045076">
    <property type="entry name" value="MutS"/>
</dbReference>
<dbReference type="PIRSF" id="PIRSF037677">
    <property type="entry name" value="DNA_mis_repair_Msh6"/>
    <property type="match status" value="1"/>
</dbReference>
<feature type="compositionally biased region" description="Basic and acidic residues" evidence="9">
    <location>
        <begin position="341"/>
        <end position="357"/>
    </location>
</feature>
<keyword evidence="3 6" id="KW-0227">DNA damage</keyword>
<dbReference type="InterPro" id="IPR027417">
    <property type="entry name" value="P-loop_NTPase"/>
</dbReference>
<dbReference type="SUPFAM" id="SSF52540">
    <property type="entry name" value="P-loop containing nucleoside triphosphate hydrolases"/>
    <property type="match status" value="1"/>
</dbReference>
<gene>
    <name evidence="11" type="ORF">AAE3_LOCUS6557</name>
</gene>
<dbReference type="SUPFAM" id="SSF53150">
    <property type="entry name" value="DNA repair protein MutS, domain II"/>
    <property type="match status" value="1"/>
</dbReference>
<dbReference type="PANTHER" id="PTHR11361:SF148">
    <property type="entry name" value="DNA MISMATCH REPAIR PROTEIN MSH6"/>
    <property type="match status" value="1"/>
</dbReference>
<dbReference type="SMART" id="SM00533">
    <property type="entry name" value="MUTSd"/>
    <property type="match status" value="1"/>
</dbReference>
<organism evidence="11 12">
    <name type="scientific">Cyclocybe aegerita</name>
    <name type="common">Black poplar mushroom</name>
    <name type="synonym">Agrocybe aegerita</name>
    <dbReference type="NCBI Taxonomy" id="1973307"/>
    <lineage>
        <taxon>Eukaryota</taxon>
        <taxon>Fungi</taxon>
        <taxon>Dikarya</taxon>
        <taxon>Basidiomycota</taxon>
        <taxon>Agaricomycotina</taxon>
        <taxon>Agaricomycetes</taxon>
        <taxon>Agaricomycetidae</taxon>
        <taxon>Agaricales</taxon>
        <taxon>Agaricineae</taxon>
        <taxon>Bolbitiaceae</taxon>
        <taxon>Cyclocybe</taxon>
    </lineage>
</organism>
<dbReference type="EMBL" id="CACVBS010000044">
    <property type="protein sequence ID" value="CAA7264271.1"/>
    <property type="molecule type" value="Genomic_DNA"/>
</dbReference>
<dbReference type="OrthoDB" id="121051at2759"/>
<evidence type="ECO:0000256" key="1">
    <source>
        <dbReference type="ARBA" id="ARBA00006271"/>
    </source>
</evidence>
<feature type="compositionally biased region" description="Low complexity" evidence="9">
    <location>
        <begin position="240"/>
        <end position="259"/>
    </location>
</feature>
<feature type="compositionally biased region" description="Acidic residues" evidence="9">
    <location>
        <begin position="260"/>
        <end position="277"/>
    </location>
</feature>
<feature type="coiled-coil region" evidence="8">
    <location>
        <begin position="859"/>
        <end position="893"/>
    </location>
</feature>
<feature type="compositionally biased region" description="Basic residues" evidence="9">
    <location>
        <begin position="205"/>
        <end position="219"/>
    </location>
</feature>
<dbReference type="SUPFAM" id="SSF55271">
    <property type="entry name" value="DNA repair protein MutS, domain I"/>
    <property type="match status" value="1"/>
</dbReference>
<dbReference type="GO" id="GO:0005524">
    <property type="term" value="F:ATP binding"/>
    <property type="evidence" value="ECO:0007669"/>
    <property type="project" value="UniProtKB-UniRule"/>
</dbReference>
<dbReference type="GO" id="GO:0032301">
    <property type="term" value="C:MutSalpha complex"/>
    <property type="evidence" value="ECO:0007669"/>
    <property type="project" value="TreeGrafter"/>
</dbReference>
<evidence type="ECO:0000256" key="3">
    <source>
        <dbReference type="ARBA" id="ARBA00022763"/>
    </source>
</evidence>
<dbReference type="InterPro" id="IPR000432">
    <property type="entry name" value="DNA_mismatch_repair_MutS_C"/>
</dbReference>
<dbReference type="InterPro" id="IPR036187">
    <property type="entry name" value="DNA_mismatch_repair_MutS_sf"/>
</dbReference>
<feature type="compositionally biased region" description="Basic and acidic residues" evidence="9">
    <location>
        <begin position="319"/>
        <end position="332"/>
    </location>
</feature>
<proteinExistence type="inferred from homology"/>
<dbReference type="InterPro" id="IPR036678">
    <property type="entry name" value="MutS_con_dom_sf"/>
</dbReference>
<sequence>MAPKQKPSTDAFKQKSLTSFFSKPSATKGIATPASKPTPFKTPAPKAKPQPVAKEKDEPSSSKDASKASGSSSPHDPKTPDSRLLNAHALTLSAAPSSVASSRIASTPPTSDPIDVDMLASDDEETQASSAKSVTQSRQKRKVVIEDSDDESNILNGRRKATFRSSSPTDAIRSQAKKPRLSQVISDEDDEADDDMKTNFSQRLSRFKKSPAKKGKARSRASTDDDDFIVPDDSEEESYSKSAKSSSRRSSMSSRCSTASEDDEEAGFDEDDLDLDDDLPKKSKSKGKTTTKSAGSKKSTKTAGDAGSGGAFNFLTAAEQREQGKKDEKKAAESPYGFLQDVRDKDGRKPGDPDYDPRTLLVPKSAWASFTPFEKQFWEIKQNHYDTILFFQKGKFFELYEDDARIGHQEFDLKLTERVKMCMVGVPESSFNMWASKFLAKGYKVGRVEQAETALGAEMRMAAEKEEGKAKSKFKAKPAAGDKIVRRELNKVYTNGTLVDAELLTDEQAGHCVSIVEATTVSADGSDPDSERKFGICVLDCATSEFNLSLFEDDVCRTRLETLMRQIRPKELFYSKGLVVHQHSKVVKTVLPSGCLWTSLRPVEGFKYEETLDELKSIYPPGPGEDVTMDESDASYAVLPESVPLPIRNMVEERLAIEALGSMIWYLRQLNIDKEIMSMKNFNIYDPMKKGMGLTLDGQTLAHLEVLLNNEGGDDGSLLKLLGRCVTPFGKRLFRIWLCMPLREISDINARLDAVQDIMNHPTFEATFTEVAKGLPDLERIVSRIHAKSCRVKDFLKVLKAFRKLSKGMAKLADESESFESKTIFGLLRGAPDLLPNLQTVESMFEPAGDEKADELIPRDGKDERYDEVVEEIDSLEKNLEDELKKMEKSLGLKLAYWHSAIGNKEIYLVETSSTVDKAKIPKDWTKSGGTKAKNRYVVGGLQKRVRQLKEARENRSTAIKAFKFRLYAEFDTDRALWLRAIRVFSELDCLFSLAKSSMAIGEPSCRPEFVGNDEALLDFQELRHPTLCLSTSLRDFIPNDIKIGGDAGKIVLLTGPNMAGKSTVMRMTATGVIMAQLGMLVPASSARLSPVDMIVTRMGAYDNMFSHASTFKVELDECCKILRNATPRSLVILDELGRGTSTFDGMAIASAVLHELSTHTLPLSFFATHYGSLTDDHAYHPNIRTMYMSTLVDDKKHELVFLYKLVNGVAESSFGTHVANLAGVPLDVVQRADVISKDFAEKFKEKLQIKQEQQASARMPLVAQADFAYLYKLGTGQLQLPEDPIRRKEVLSRMKDVVRRYVQAPASN</sequence>
<feature type="domain" description="DNA mismatch repair proteins mutS family" evidence="10">
    <location>
        <begin position="1130"/>
        <end position="1146"/>
    </location>
</feature>
<keyword evidence="4 6" id="KW-0067">ATP-binding</keyword>
<feature type="compositionally biased region" description="Polar residues" evidence="9">
    <location>
        <begin position="15"/>
        <end position="25"/>
    </location>
</feature>
<keyword evidence="2 6" id="KW-0547">Nucleotide-binding</keyword>
<dbReference type="InterPro" id="IPR007695">
    <property type="entry name" value="DNA_mismatch_repair_MutS-lik_N"/>
</dbReference>
<feature type="compositionally biased region" description="Low complexity" evidence="9">
    <location>
        <begin position="290"/>
        <end position="304"/>
    </location>
</feature>
<name>A0A8S0XRT2_CYCAE</name>
<evidence type="ECO:0000256" key="2">
    <source>
        <dbReference type="ARBA" id="ARBA00022741"/>
    </source>
</evidence>
<dbReference type="Gene3D" id="3.40.50.300">
    <property type="entry name" value="P-loop containing nucleotide triphosphate hydrolases"/>
    <property type="match status" value="1"/>
</dbReference>
<dbReference type="NCBIfam" id="NF003810">
    <property type="entry name" value="PRK05399.1"/>
    <property type="match status" value="1"/>
</dbReference>
<dbReference type="Pfam" id="PF05188">
    <property type="entry name" value="MutS_II"/>
    <property type="match status" value="1"/>
</dbReference>
<comment type="similarity">
    <text evidence="1 6 7">Belongs to the DNA mismatch repair MutS family.</text>
</comment>
<evidence type="ECO:0000256" key="4">
    <source>
        <dbReference type="ARBA" id="ARBA00022840"/>
    </source>
</evidence>
<accession>A0A8S0XRT2</accession>
<evidence type="ECO:0000256" key="8">
    <source>
        <dbReference type="SAM" id="Coils"/>
    </source>
</evidence>
<dbReference type="PROSITE" id="PS00486">
    <property type="entry name" value="DNA_MISMATCH_REPAIR_2"/>
    <property type="match status" value="1"/>
</dbReference>
<dbReference type="SMART" id="SM00534">
    <property type="entry name" value="MUTSac"/>
    <property type="match status" value="1"/>
</dbReference>
<dbReference type="FunFam" id="3.40.1170.10:FF:000002">
    <property type="entry name" value="DNA mismatch repair protein"/>
    <property type="match status" value="1"/>
</dbReference>
<comment type="function">
    <text evidence="6 7">Component of the post-replicative DNA mismatch repair system (MMR).</text>
</comment>
<keyword evidence="5 6" id="KW-0238">DNA-binding</keyword>
<dbReference type="InterPro" id="IPR007861">
    <property type="entry name" value="DNA_mismatch_repair_MutS_clamp"/>
</dbReference>
<evidence type="ECO:0000256" key="6">
    <source>
        <dbReference type="PIRNR" id="PIRNR037677"/>
    </source>
</evidence>
<evidence type="ECO:0000256" key="9">
    <source>
        <dbReference type="SAM" id="MobiDB-lite"/>
    </source>
</evidence>
<dbReference type="Pfam" id="PF01624">
    <property type="entry name" value="MutS_I"/>
    <property type="match status" value="1"/>
</dbReference>
<dbReference type="InterPro" id="IPR007860">
    <property type="entry name" value="DNA_mmatch_repair_MutS_con_dom"/>
</dbReference>
<evidence type="ECO:0000259" key="10">
    <source>
        <dbReference type="PROSITE" id="PS00486"/>
    </source>
</evidence>
<dbReference type="GO" id="GO:0006298">
    <property type="term" value="P:mismatch repair"/>
    <property type="evidence" value="ECO:0007669"/>
    <property type="project" value="InterPro"/>
</dbReference>
<dbReference type="SUPFAM" id="SSF48334">
    <property type="entry name" value="DNA repair protein MutS, domain III"/>
    <property type="match status" value="1"/>
</dbReference>
<reference evidence="11 12" key="1">
    <citation type="submission" date="2020-01" db="EMBL/GenBank/DDBJ databases">
        <authorList>
            <person name="Gupta K D."/>
        </authorList>
    </citation>
    <scope>NUCLEOTIDE SEQUENCE [LARGE SCALE GENOMIC DNA]</scope>
</reference>
<dbReference type="Pfam" id="PF05192">
    <property type="entry name" value="MutS_III"/>
    <property type="match status" value="1"/>
</dbReference>
<keyword evidence="12" id="KW-1185">Reference proteome</keyword>
<dbReference type="InterPro" id="IPR016151">
    <property type="entry name" value="DNA_mismatch_repair_MutS_N"/>
</dbReference>
<keyword evidence="8" id="KW-0175">Coiled coil</keyword>
<dbReference type="GO" id="GO:0140664">
    <property type="term" value="F:ATP-dependent DNA damage sensor activity"/>
    <property type="evidence" value="ECO:0007669"/>
    <property type="project" value="InterPro"/>
</dbReference>
<feature type="compositionally biased region" description="Acidic residues" evidence="9">
    <location>
        <begin position="224"/>
        <end position="237"/>
    </location>
</feature>
<evidence type="ECO:0000256" key="7">
    <source>
        <dbReference type="RuleBase" id="RU003756"/>
    </source>
</evidence>
<dbReference type="Gene3D" id="1.10.1420.10">
    <property type="match status" value="2"/>
</dbReference>